<dbReference type="RefSeq" id="WP_114485095.1">
    <property type="nucleotide sequence ID" value="NZ_CBCSHM010000007.1"/>
</dbReference>
<dbReference type="InterPro" id="IPR042564">
    <property type="entry name" value="CRISPR-Cas6/Csy4_sf"/>
</dbReference>
<organism evidence="1 2">
    <name type="scientific">Vreelandella rituensis</name>
    <dbReference type="NCBI Taxonomy" id="2282306"/>
    <lineage>
        <taxon>Bacteria</taxon>
        <taxon>Pseudomonadati</taxon>
        <taxon>Pseudomonadota</taxon>
        <taxon>Gammaproteobacteria</taxon>
        <taxon>Oceanospirillales</taxon>
        <taxon>Halomonadaceae</taxon>
        <taxon>Vreelandella</taxon>
    </lineage>
</organism>
<dbReference type="Proteomes" id="UP000253204">
    <property type="component" value="Unassembled WGS sequence"/>
</dbReference>
<keyword evidence="2" id="KW-1185">Reference proteome</keyword>
<dbReference type="Gene3D" id="3.30.70.2540">
    <property type="entry name" value="CRISPR-associated endoribonuclease Cas6/Csy4"/>
    <property type="match status" value="1"/>
</dbReference>
<evidence type="ECO:0000313" key="2">
    <source>
        <dbReference type="Proteomes" id="UP000253204"/>
    </source>
</evidence>
<dbReference type="GO" id="GO:0043571">
    <property type="term" value="P:maintenance of CRISPR repeat elements"/>
    <property type="evidence" value="ECO:0007669"/>
    <property type="project" value="InterPro"/>
</dbReference>
<dbReference type="Pfam" id="PF09618">
    <property type="entry name" value="Cas_Csy4"/>
    <property type="match status" value="1"/>
</dbReference>
<dbReference type="AlphaFoldDB" id="A0A368UB28"/>
<dbReference type="NCBIfam" id="TIGR02563">
    <property type="entry name" value="cas_Csy4"/>
    <property type="match status" value="1"/>
</dbReference>
<dbReference type="OrthoDB" id="259831at2"/>
<comment type="caution">
    <text evidence="1">The sequence shown here is derived from an EMBL/GenBank/DDBJ whole genome shotgun (WGS) entry which is preliminary data.</text>
</comment>
<dbReference type="GO" id="GO:0004519">
    <property type="term" value="F:endonuclease activity"/>
    <property type="evidence" value="ECO:0007669"/>
    <property type="project" value="InterPro"/>
</dbReference>
<evidence type="ECO:0000313" key="1">
    <source>
        <dbReference type="EMBL" id="RCV93767.1"/>
    </source>
</evidence>
<dbReference type="EMBL" id="QPIJ01000001">
    <property type="protein sequence ID" value="RCV93767.1"/>
    <property type="molecule type" value="Genomic_DNA"/>
</dbReference>
<gene>
    <name evidence="1" type="primary">cas6f</name>
    <name evidence="1" type="ORF">DU506_01020</name>
</gene>
<sequence length="212" mass="22973">MSHYLDIVIRDGALAAELHGRLLWIVHQLRSASEPHHIGVDFPGYHSHGMGFSFRAFAEPMALARIVAMATKLEDIGLIGIQSIRPVPENVTEYVVCSRLAKGDSRKYSPSRLQRYARRAIARGEAPPDLPQTATGGIRAENQYPHPRQFVVMASQSSSSPENYTLAISRTPARSSDNATVGPGAAYGLGIPVPLVSERLKAGPDATRGAHE</sequence>
<dbReference type="InterPro" id="IPR013396">
    <property type="entry name" value="CRISPR-assoc_prot_Csy4"/>
</dbReference>
<name>A0A368UB28_9GAMM</name>
<proteinExistence type="predicted"/>
<protein>
    <submittedName>
        <fullName evidence="1">Type I-F CRISPR-associated endoribonuclease Cas6/Csy4</fullName>
    </submittedName>
</protein>
<accession>A0A368UB28</accession>
<reference evidence="1 2" key="1">
    <citation type="submission" date="2018-07" db="EMBL/GenBank/DDBJ databases">
        <title>Halomonas rutogse sp. nov., isolated from Lake TangqianCo on Tibetan Plateau.</title>
        <authorList>
            <person name="Lu H."/>
            <person name="Xing P."/>
            <person name="Wu Q."/>
        </authorList>
    </citation>
    <scope>NUCLEOTIDE SEQUENCE [LARGE SCALE GENOMIC DNA]</scope>
    <source>
        <strain evidence="1 2">TQ8S</strain>
    </source>
</reference>